<accession>A0A075B1Y3</accession>
<dbReference type="PANTHER" id="PTHR48041">
    <property type="entry name" value="ABC TRANSPORTER G FAMILY MEMBER 28"/>
    <property type="match status" value="1"/>
</dbReference>
<evidence type="ECO:0000256" key="3">
    <source>
        <dbReference type="ARBA" id="ARBA00022692"/>
    </source>
</evidence>
<keyword evidence="13" id="KW-1185">Reference proteome</keyword>
<dbReference type="Proteomes" id="UP000030755">
    <property type="component" value="Unassembled WGS sequence"/>
</dbReference>
<evidence type="ECO:0000256" key="4">
    <source>
        <dbReference type="ARBA" id="ARBA00022741"/>
    </source>
</evidence>
<dbReference type="GO" id="GO:0016020">
    <property type="term" value="C:membrane"/>
    <property type="evidence" value="ECO:0007669"/>
    <property type="project" value="UniProtKB-SubCell"/>
</dbReference>
<dbReference type="GO" id="GO:0005524">
    <property type="term" value="F:ATP binding"/>
    <property type="evidence" value="ECO:0007669"/>
    <property type="project" value="UniProtKB-KW"/>
</dbReference>
<organism evidence="11 13">
    <name type="scientific">Rozella allomycis (strain CSF55)</name>
    <dbReference type="NCBI Taxonomy" id="988480"/>
    <lineage>
        <taxon>Eukaryota</taxon>
        <taxon>Fungi</taxon>
        <taxon>Fungi incertae sedis</taxon>
        <taxon>Cryptomycota</taxon>
        <taxon>Cryptomycota incertae sedis</taxon>
        <taxon>Rozella</taxon>
    </lineage>
</organism>
<feature type="domain" description="ABC transporter" evidence="10">
    <location>
        <begin position="32"/>
        <end position="286"/>
    </location>
</feature>
<dbReference type="SMART" id="SM00382">
    <property type="entry name" value="AAA"/>
    <property type="match status" value="1"/>
</dbReference>
<dbReference type="EMBL" id="KE560569">
    <property type="protein sequence ID" value="EPZ36380.1"/>
    <property type="molecule type" value="Genomic_DNA"/>
</dbReference>
<dbReference type="AlphaFoldDB" id="A0A075B1Y3"/>
<dbReference type="OrthoDB" id="66620at2759"/>
<evidence type="ECO:0000313" key="12">
    <source>
        <dbReference type="EMBL" id="RKP18610.1"/>
    </source>
</evidence>
<sequence length="529" mass="58602">MATEFEMKEIKSGDPEAARHSSMAAPQKSVTVKFENLNYSVSIKAKKTVTEKVILNNVSGMFKPGKFTAIMGNSGSGKTSLLNAGAVKGGKISGDLIINGEKMDTKFMKKMSAFVMQDDVILGTMTVREAITMSALLRLPPEIPKSEKLDRVDEIISMLRLDKAQNTVIGSTRVKGVSGGERKRTGNLIIFKIPAMAMEMVTNPSIILLDEPTSGLDSFTAYSVCTTLSDLAEQGRTVVATIHQPSSDIFLIFDDLLLLSEGRVAYYGPSSAVIDYFTKIDYPFPDYVNPADFIFMHILNNSEEAKQADKKKDALNKVLLEWDNSENKKVMLNTPATQKGLPADVMKVNASFYEQFRFLLTRAGKNVWRNALMVRARLGQAVFLGILLGLVYRDVSSRPLKSQTQALGIFLASVFEDVQVALFLAPMLIMPMMVFSGFLINNNNIPVYFNWIKYLSPIKYGFTAAAKNEFQGLVMTDQFGSLTGEKVLDDLAFTDELPVDQNLYVLLSMFIILIGMAYMALWRATKKVV</sequence>
<feature type="compositionally biased region" description="Basic and acidic residues" evidence="8">
    <location>
        <begin position="1"/>
        <end position="19"/>
    </location>
</feature>
<evidence type="ECO:0000259" key="10">
    <source>
        <dbReference type="PROSITE" id="PS50893"/>
    </source>
</evidence>
<evidence type="ECO:0000256" key="2">
    <source>
        <dbReference type="ARBA" id="ARBA00022448"/>
    </source>
</evidence>
<evidence type="ECO:0000256" key="7">
    <source>
        <dbReference type="ARBA" id="ARBA00023136"/>
    </source>
</evidence>
<keyword evidence="11" id="KW-0378">Hydrolase</keyword>
<evidence type="ECO:0000313" key="14">
    <source>
        <dbReference type="Proteomes" id="UP000281549"/>
    </source>
</evidence>
<reference evidence="14" key="2">
    <citation type="journal article" date="2018" name="Nat. Microbiol.">
        <title>Leveraging single-cell genomics to expand the fungal tree of life.</title>
        <authorList>
            <person name="Ahrendt S.R."/>
            <person name="Quandt C.A."/>
            <person name="Ciobanu D."/>
            <person name="Clum A."/>
            <person name="Salamov A."/>
            <person name="Andreopoulos B."/>
            <person name="Cheng J.F."/>
            <person name="Woyke T."/>
            <person name="Pelin A."/>
            <person name="Henrissat B."/>
            <person name="Reynolds N.K."/>
            <person name="Benny G.L."/>
            <person name="Smith M.E."/>
            <person name="James T.Y."/>
            <person name="Grigoriev I.V."/>
        </authorList>
    </citation>
    <scope>NUCLEOTIDE SEQUENCE [LARGE SCALE GENOMIC DNA]</scope>
    <source>
        <strain evidence="14">CSF55</strain>
    </source>
</reference>
<name>A0A075B1Y3_ROZAC</name>
<keyword evidence="3 9" id="KW-0812">Transmembrane</keyword>
<evidence type="ECO:0000256" key="9">
    <source>
        <dbReference type="SAM" id="Phobius"/>
    </source>
</evidence>
<evidence type="ECO:0000256" key="5">
    <source>
        <dbReference type="ARBA" id="ARBA00022840"/>
    </source>
</evidence>
<dbReference type="InterPro" id="IPR013525">
    <property type="entry name" value="ABC2_TM"/>
</dbReference>
<dbReference type="InterPro" id="IPR003439">
    <property type="entry name" value="ABC_transporter-like_ATP-bd"/>
</dbReference>
<protein>
    <submittedName>
        <fullName evidence="12">P-loop containing nucleoside triphosphate hydrolase protein</fullName>
    </submittedName>
    <submittedName>
        <fullName evidence="11">p-loop containing nucleoside triphosphate hydrolase domain-containing protein</fullName>
    </submittedName>
</protein>
<feature type="transmembrane region" description="Helical" evidence="9">
    <location>
        <begin position="503"/>
        <end position="522"/>
    </location>
</feature>
<keyword evidence="6 9" id="KW-1133">Transmembrane helix</keyword>
<dbReference type="Gene3D" id="3.40.50.300">
    <property type="entry name" value="P-loop containing nucleotide triphosphate hydrolases"/>
    <property type="match status" value="1"/>
</dbReference>
<keyword evidence="2" id="KW-0813">Transport</keyword>
<dbReference type="InterPro" id="IPR050352">
    <property type="entry name" value="ABCG_transporters"/>
</dbReference>
<dbReference type="Pfam" id="PF19055">
    <property type="entry name" value="ABC2_membrane_7"/>
    <property type="match status" value="1"/>
</dbReference>
<dbReference type="GO" id="GO:0016887">
    <property type="term" value="F:ATP hydrolysis activity"/>
    <property type="evidence" value="ECO:0007669"/>
    <property type="project" value="InterPro"/>
</dbReference>
<evidence type="ECO:0000313" key="13">
    <source>
        <dbReference type="Proteomes" id="UP000030755"/>
    </source>
</evidence>
<proteinExistence type="predicted"/>
<dbReference type="GO" id="GO:0140359">
    <property type="term" value="F:ABC-type transporter activity"/>
    <property type="evidence" value="ECO:0007669"/>
    <property type="project" value="InterPro"/>
</dbReference>
<dbReference type="STRING" id="988480.A0A075B1Y3"/>
<gene>
    <name evidence="11" type="ORF">O9G_004506</name>
    <name evidence="12" type="ORF">ROZALSC1DRAFT_29721</name>
</gene>
<keyword evidence="7 9" id="KW-0472">Membrane</keyword>
<comment type="subcellular location">
    <subcellularLocation>
        <location evidence="1">Membrane</location>
        <topology evidence="1">Multi-pass membrane protein</topology>
    </subcellularLocation>
</comment>
<keyword evidence="4" id="KW-0547">Nucleotide-binding</keyword>
<evidence type="ECO:0000256" key="8">
    <source>
        <dbReference type="SAM" id="MobiDB-lite"/>
    </source>
</evidence>
<dbReference type="InterPro" id="IPR003593">
    <property type="entry name" value="AAA+_ATPase"/>
</dbReference>
<reference evidence="11 13" key="1">
    <citation type="journal article" date="2013" name="Curr. Biol.">
        <title>Shared signatures of parasitism and phylogenomics unite Cryptomycota and microsporidia.</title>
        <authorList>
            <person name="James T.Y."/>
            <person name="Pelin A."/>
            <person name="Bonen L."/>
            <person name="Ahrendt S."/>
            <person name="Sain D."/>
            <person name="Corradi N."/>
            <person name="Stajich J.E."/>
        </authorList>
    </citation>
    <scope>NUCLEOTIDE SEQUENCE [LARGE SCALE GENOMIC DNA]</scope>
    <source>
        <strain evidence="11">CSF55</strain>
        <strain evidence="11">CSF55</strain>
    </source>
</reference>
<feature type="region of interest" description="Disordered" evidence="8">
    <location>
        <begin position="1"/>
        <end position="24"/>
    </location>
</feature>
<dbReference type="OMA" id="AGQMCTG"/>
<dbReference type="Pfam" id="PF00005">
    <property type="entry name" value="ABC_tran"/>
    <property type="match status" value="1"/>
</dbReference>
<evidence type="ECO:0000256" key="6">
    <source>
        <dbReference type="ARBA" id="ARBA00022989"/>
    </source>
</evidence>
<dbReference type="InterPro" id="IPR027417">
    <property type="entry name" value="P-loop_NTPase"/>
</dbReference>
<dbReference type="EMBL" id="ML005413">
    <property type="protein sequence ID" value="RKP18610.1"/>
    <property type="molecule type" value="Genomic_DNA"/>
</dbReference>
<evidence type="ECO:0000256" key="1">
    <source>
        <dbReference type="ARBA" id="ARBA00004141"/>
    </source>
</evidence>
<keyword evidence="5" id="KW-0067">ATP-binding</keyword>
<dbReference type="Proteomes" id="UP000281549">
    <property type="component" value="Unassembled WGS sequence"/>
</dbReference>
<dbReference type="PROSITE" id="PS50893">
    <property type="entry name" value="ABC_TRANSPORTER_2"/>
    <property type="match status" value="1"/>
</dbReference>
<dbReference type="Pfam" id="PF01061">
    <property type="entry name" value="ABC2_membrane"/>
    <property type="match status" value="1"/>
</dbReference>
<dbReference type="PANTHER" id="PTHR48041:SF139">
    <property type="entry name" value="PROTEIN SCARLET"/>
    <property type="match status" value="1"/>
</dbReference>
<reference evidence="12" key="3">
    <citation type="submission" date="2018-08" db="EMBL/GenBank/DDBJ databases">
        <title>Leveraging single-cell genomics to expand the Fungal Tree of Life.</title>
        <authorList>
            <consortium name="DOE Joint Genome Institute"/>
            <person name="Ahrendt S.R."/>
            <person name="Quandt C.A."/>
            <person name="Ciobanu D."/>
            <person name="Clum A."/>
            <person name="Salamov A."/>
            <person name="Andreopoulos B."/>
            <person name="Cheng J.-F."/>
            <person name="Woyke T."/>
            <person name="Pelin A."/>
            <person name="Henrissat B."/>
            <person name="Reynolds N."/>
            <person name="Benny G.L."/>
            <person name="Smith M.E."/>
            <person name="James T.Y."/>
            <person name="Grigoriev I.V."/>
        </authorList>
    </citation>
    <scope>NUCLEOTIDE SEQUENCE</scope>
    <source>
        <strain evidence="12">CSF55</strain>
    </source>
</reference>
<dbReference type="InterPro" id="IPR043926">
    <property type="entry name" value="ABCG_dom"/>
</dbReference>
<feature type="transmembrane region" description="Helical" evidence="9">
    <location>
        <begin position="407"/>
        <end position="429"/>
    </location>
</feature>
<dbReference type="SUPFAM" id="SSF52540">
    <property type="entry name" value="P-loop containing nucleoside triphosphate hydrolases"/>
    <property type="match status" value="1"/>
</dbReference>
<dbReference type="HOGENOM" id="CLU_000604_57_6_1"/>
<evidence type="ECO:0000313" key="11">
    <source>
        <dbReference type="EMBL" id="EPZ36380.1"/>
    </source>
</evidence>